<dbReference type="AlphaFoldDB" id="A0A0E0QKD3"/>
<protein>
    <submittedName>
        <fullName evidence="1">Uncharacterized protein</fullName>
    </submittedName>
</protein>
<name>A0A0E0QKD3_ORYRU</name>
<organism evidence="1 2">
    <name type="scientific">Oryza rufipogon</name>
    <name type="common">Brownbeard rice</name>
    <name type="synonym">Asian wild rice</name>
    <dbReference type="NCBI Taxonomy" id="4529"/>
    <lineage>
        <taxon>Eukaryota</taxon>
        <taxon>Viridiplantae</taxon>
        <taxon>Streptophyta</taxon>
        <taxon>Embryophyta</taxon>
        <taxon>Tracheophyta</taxon>
        <taxon>Spermatophyta</taxon>
        <taxon>Magnoliopsida</taxon>
        <taxon>Liliopsida</taxon>
        <taxon>Poales</taxon>
        <taxon>Poaceae</taxon>
        <taxon>BOP clade</taxon>
        <taxon>Oryzoideae</taxon>
        <taxon>Oryzeae</taxon>
        <taxon>Oryzinae</taxon>
        <taxon>Oryza</taxon>
    </lineage>
</organism>
<accession>A0A0E0QKD3</accession>
<dbReference type="Proteomes" id="UP000008022">
    <property type="component" value="Unassembled WGS sequence"/>
</dbReference>
<dbReference type="EnsemblPlants" id="ORUFI08G20520.1">
    <property type="protein sequence ID" value="ORUFI08G20520.1"/>
    <property type="gene ID" value="ORUFI08G20520"/>
</dbReference>
<dbReference type="HOGENOM" id="CLU_2137615_0_0_1"/>
<proteinExistence type="predicted"/>
<dbReference type="Gramene" id="ORUFI08G20520.1">
    <property type="protein sequence ID" value="ORUFI08G20520.1"/>
    <property type="gene ID" value="ORUFI08G20520"/>
</dbReference>
<evidence type="ECO:0000313" key="2">
    <source>
        <dbReference type="Proteomes" id="UP000008022"/>
    </source>
</evidence>
<keyword evidence="2" id="KW-1185">Reference proteome</keyword>
<reference evidence="1" key="2">
    <citation type="submission" date="2015-06" db="UniProtKB">
        <authorList>
            <consortium name="EnsemblPlants"/>
        </authorList>
    </citation>
    <scope>IDENTIFICATION</scope>
</reference>
<evidence type="ECO:0000313" key="1">
    <source>
        <dbReference type="EnsemblPlants" id="ORUFI08G20520.1"/>
    </source>
</evidence>
<sequence>MVVAFLPQAPIRPKTTSVSYNRETPLEEEEATFLRLRMIPVARVCGVYWTGLECGGVEYWSGRSEVPLNLAPSCGLLSCRSSPAASLRHLTLLLRSSPSPPRPPASIVAATLS</sequence>
<reference evidence="2" key="1">
    <citation type="submission" date="2013-06" db="EMBL/GenBank/DDBJ databases">
        <authorList>
            <person name="Zhao Q."/>
        </authorList>
    </citation>
    <scope>NUCLEOTIDE SEQUENCE</scope>
    <source>
        <strain evidence="2">cv. W1943</strain>
    </source>
</reference>